<dbReference type="OMA" id="LVSYIKF"/>
<reference evidence="13" key="1">
    <citation type="journal article" date="2011" name="Genome Biol.">
        <title>Comparative genomics of the social amoebae Dictyostelium discoideum and Dictyostelium purpureum.</title>
        <authorList>
            <consortium name="US DOE Joint Genome Institute (JGI-PGF)"/>
            <person name="Sucgang R."/>
            <person name="Kuo A."/>
            <person name="Tian X."/>
            <person name="Salerno W."/>
            <person name="Parikh A."/>
            <person name="Feasley C.L."/>
            <person name="Dalin E."/>
            <person name="Tu H."/>
            <person name="Huang E."/>
            <person name="Barry K."/>
            <person name="Lindquist E."/>
            <person name="Shapiro H."/>
            <person name="Bruce D."/>
            <person name="Schmutz J."/>
            <person name="Salamov A."/>
            <person name="Fey P."/>
            <person name="Gaudet P."/>
            <person name="Anjard C."/>
            <person name="Babu M.M."/>
            <person name="Basu S."/>
            <person name="Bushmanova Y."/>
            <person name="van der Wel H."/>
            <person name="Katoh-Kurasawa M."/>
            <person name="Dinh C."/>
            <person name="Coutinho P.M."/>
            <person name="Saito T."/>
            <person name="Elias M."/>
            <person name="Schaap P."/>
            <person name="Kay R.R."/>
            <person name="Henrissat B."/>
            <person name="Eichinger L."/>
            <person name="Rivero F."/>
            <person name="Putnam N.H."/>
            <person name="West C.M."/>
            <person name="Loomis W.F."/>
            <person name="Chisholm R.L."/>
            <person name="Shaulsky G."/>
            <person name="Strassmann J.E."/>
            <person name="Queller D.C."/>
            <person name="Kuspa A."/>
            <person name="Grigoriev I.V."/>
        </authorList>
    </citation>
    <scope>NUCLEOTIDE SEQUENCE [LARGE SCALE GENOMIC DNA]</scope>
    <source>
        <strain evidence="13">QSDP1</strain>
    </source>
</reference>
<dbReference type="SUPFAM" id="SSF52540">
    <property type="entry name" value="P-loop containing nucleoside triphosphate hydrolases"/>
    <property type="match status" value="2"/>
</dbReference>
<evidence type="ECO:0000256" key="2">
    <source>
        <dbReference type="ARBA" id="ARBA00008869"/>
    </source>
</evidence>
<dbReference type="CDD" id="cd03263">
    <property type="entry name" value="ABC_subfamily_A"/>
    <property type="match status" value="2"/>
</dbReference>
<feature type="transmembrane region" description="Helical" evidence="10">
    <location>
        <begin position="1218"/>
        <end position="1243"/>
    </location>
</feature>
<dbReference type="Gene3D" id="3.40.50.300">
    <property type="entry name" value="P-loop containing nucleotide triphosphate hydrolases"/>
    <property type="match status" value="2"/>
</dbReference>
<dbReference type="GO" id="GO:0140359">
    <property type="term" value="F:ABC-type transporter activity"/>
    <property type="evidence" value="ECO:0007669"/>
    <property type="project" value="InterPro"/>
</dbReference>
<feature type="transmembrane region" description="Helical" evidence="10">
    <location>
        <begin position="313"/>
        <end position="334"/>
    </location>
</feature>
<feature type="domain" description="ABC transporter" evidence="11">
    <location>
        <begin position="489"/>
        <end position="721"/>
    </location>
</feature>
<dbReference type="InterPro" id="IPR026082">
    <property type="entry name" value="ABCA"/>
</dbReference>
<feature type="transmembrane region" description="Helical" evidence="10">
    <location>
        <begin position="1141"/>
        <end position="1167"/>
    </location>
</feature>
<dbReference type="RefSeq" id="XP_003293413.1">
    <property type="nucleotide sequence ID" value="XM_003293365.1"/>
</dbReference>
<dbReference type="GO" id="GO:0042626">
    <property type="term" value="F:ATPase-coupled transmembrane transporter activity"/>
    <property type="evidence" value="ECO:0000318"/>
    <property type="project" value="GO_Central"/>
</dbReference>
<dbReference type="InterPro" id="IPR027417">
    <property type="entry name" value="P-loop_NTPase"/>
</dbReference>
<dbReference type="Pfam" id="PF00005">
    <property type="entry name" value="ABC_tran"/>
    <property type="match status" value="2"/>
</dbReference>
<evidence type="ECO:0000256" key="4">
    <source>
        <dbReference type="ARBA" id="ARBA00022692"/>
    </source>
</evidence>
<dbReference type="PANTHER" id="PTHR19229">
    <property type="entry name" value="ATP-BINDING CASSETTE TRANSPORTER SUBFAMILY A ABCA"/>
    <property type="match status" value="1"/>
</dbReference>
<dbReference type="VEuPathDB" id="AmoebaDB:DICPUDRAFT_50951"/>
<evidence type="ECO:0000313" key="12">
    <source>
        <dbReference type="EMBL" id="EGC30067.1"/>
    </source>
</evidence>
<dbReference type="OrthoDB" id="10255969at2759"/>
<evidence type="ECO:0000256" key="3">
    <source>
        <dbReference type="ARBA" id="ARBA00022448"/>
    </source>
</evidence>
<dbReference type="EMBL" id="GL871362">
    <property type="protein sequence ID" value="EGC30067.1"/>
    <property type="molecule type" value="Genomic_DNA"/>
</dbReference>
<evidence type="ECO:0000256" key="1">
    <source>
        <dbReference type="ARBA" id="ARBA00004141"/>
    </source>
</evidence>
<keyword evidence="9 10" id="KW-0472">Membrane</keyword>
<comment type="subcellular location">
    <subcellularLocation>
        <location evidence="1">Membrane</location>
        <topology evidence="1">Multi-pass membrane protein</topology>
    </subcellularLocation>
</comment>
<keyword evidence="13" id="KW-1185">Reference proteome</keyword>
<dbReference type="KEGG" id="dpp:DICPUDRAFT_50951"/>
<protein>
    <recommendedName>
        <fullName evidence="11">ABC transporter domain-containing protein</fullName>
    </recommendedName>
</protein>
<feature type="transmembrane region" description="Helical" evidence="10">
    <location>
        <begin position="1179"/>
        <end position="1198"/>
    </location>
</feature>
<evidence type="ECO:0000256" key="9">
    <source>
        <dbReference type="ARBA" id="ARBA00023136"/>
    </source>
</evidence>
<dbReference type="InterPro" id="IPR017871">
    <property type="entry name" value="ABC_transporter-like_CS"/>
</dbReference>
<dbReference type="SMART" id="SM00382">
    <property type="entry name" value="AAA"/>
    <property type="match status" value="2"/>
</dbReference>
<dbReference type="PANTHER" id="PTHR19229:SF217">
    <property type="entry name" value="ABC TRANSPORTER A FAMILY MEMBER 10-RELATED"/>
    <property type="match status" value="1"/>
</dbReference>
<feature type="transmembrane region" description="Helical" evidence="10">
    <location>
        <begin position="1030"/>
        <end position="1052"/>
    </location>
</feature>
<dbReference type="GO" id="GO:0006869">
    <property type="term" value="P:lipid transport"/>
    <property type="evidence" value="ECO:0000318"/>
    <property type="project" value="GO_Central"/>
</dbReference>
<feature type="transmembrane region" description="Helical" evidence="10">
    <location>
        <begin position="283"/>
        <end position="307"/>
    </location>
</feature>
<evidence type="ECO:0000259" key="11">
    <source>
        <dbReference type="PROSITE" id="PS50893"/>
    </source>
</evidence>
<organism evidence="12 13">
    <name type="scientific">Dictyostelium purpureum</name>
    <name type="common">Slime mold</name>
    <dbReference type="NCBI Taxonomy" id="5786"/>
    <lineage>
        <taxon>Eukaryota</taxon>
        <taxon>Amoebozoa</taxon>
        <taxon>Evosea</taxon>
        <taxon>Eumycetozoa</taxon>
        <taxon>Dictyostelia</taxon>
        <taxon>Dictyosteliales</taxon>
        <taxon>Dictyosteliaceae</taxon>
        <taxon>Dictyostelium</taxon>
    </lineage>
</organism>
<keyword evidence="5" id="KW-0677">Repeat</keyword>
<dbReference type="Pfam" id="PF12698">
    <property type="entry name" value="ABC2_membrane_3"/>
    <property type="match status" value="2"/>
</dbReference>
<dbReference type="Proteomes" id="UP000001064">
    <property type="component" value="Unassembled WGS sequence"/>
</dbReference>
<evidence type="ECO:0000256" key="6">
    <source>
        <dbReference type="ARBA" id="ARBA00022741"/>
    </source>
</evidence>
<dbReference type="InterPro" id="IPR013525">
    <property type="entry name" value="ABC2_TM"/>
</dbReference>
<keyword evidence="6" id="KW-0547">Nucleotide-binding</keyword>
<keyword evidence="3" id="KW-0813">Transport</keyword>
<accession>F1A163</accession>
<sequence>MGEFNVQLKTLIKKNLMLKSKSKCGLICECLFPIIIVMVLFAILFMINSFKAGDNIYSLNGFNSMYFQLNNSSKLIYGNPDGSLTIQQEGVIQVLKNQLKLVRNSINVDQGLDSIEDSYFLEINNKKQMEDYFKENSKQVYGGIWFPDSSLASKDTPFKYNIRLDSDETLNNEEQEVKNENGLVYVRGKFTKIQSAMDQAIFGFFGLNKSLNITAQLFPDPYVKQWEKWIDGRDQVFKNAGSIFVTAGLFIFGFRLITDVVFEKEQKIREAMKMMGLNDLAYFLSWMITSLVTAVPVSLIICLILKGSQVVYHTSWIVVIVTLILYVISLLLLAMVMGMFFDKSRFAGLISFIIVLALNLIGIFISYLEFSPSVKLLLSLVSPIAIACSFHMMAVRDLTLILNVNWNYLLSENQVIGMLILDIFLYIFLIFYLDNTIPSEFGTKKKWNFIFTKSYWLGTSVSDESIDLETKQNDDVELIPMDIKNNVTVSIKNLRKEFQTGDGLRVAVNDLNLEVFQDQIHAFLGPNGSGKSTTIGMLTGLIEPTCGTASIQGNDIRNQMSKVRRSLGICLQTDVIWGQLSVLEHLVIYATLKGITKGIKREAEKMAIEVGLGEKIHSPASSLSGGQKRKLCLGIAFIGRSTVCILDEPTSGMDPLSRRGVWDFLLKYKKGRTIILTTHYMDEAEILGDRIAIISFGKLKCDGSSLFLKQKYGCGYLLTCSKTLSTINQFNTDRVTRFVQGFIPEATVLSDAGGELSYRFPTSSVKEFSNFFREFDEMIEEFGISTYGISVTTLEEVFLKIGHEASNENFLEQITKNGEDISQETLKANIATAPNGITAKQQLKGLLIKRIRTSLKDIKSLFLTIILPLLFIVGSIILLKVMDEEFLIYNQVTTPLVMNVGMFGPNNQVPIQALSENDYKLLKSSSPYSDEFVQIKNQDTEEMKQFLIENYKKTAGSISLYSSIIQDPFISYKVGLNPKRVHSGSAYINLVNDAILRNHTDIGIQLTSMPFNHVLTDWDKAAQGMNIKSVVYYVVIICGGFGLMGGSFAGNVAQERMSRVKRLLYISGCKKYIYWVTNLIWDYIFVSILILITCILLTQTNDKYKDNFGLFFVGLVLLCICIIPLSYLLSYKFTTHAKATGAISAIHIGVGVVLLVIVLVLRIQVIVKQKEVLQDISDILDIIFCIVSPIFAFSKILLLVSDFPGSLRLGQSKIDDYWAFKAGSLPVIILALHCLIWIPWILLLDYSPEIKGYLKNPKNVPAPLPPPDEDSDVTDERARLEKLSPQDEVVQIKGLYKMFPGKGKNPDKIAVYNTTLGIPRGQTFGLLGLNGAGKTTTLSALCGDIVPTSGEILINGFDLITQRSQALSNIAYCPQFDALSVLLSAREQLWLYCRIKGIPEEKISNVVESFIKMMDLNRIANSNCGGYSGGNKRKLSLSIAMLGAPALCYLDEPSTGCDPVVRRYLWNVVSELSKVSSIIITTHSMEECQALCGRVTIMKEGKFMCLGSIQHVKNKFGSGYSFDVKFKKEFLEGGVQQILKYFPNAKVIDQHDLIASFELQNQQLKVSEIFHILQNDLGSILDDYSVSQTSLEQVFLKLTGASYENRLNNIKQISD</sequence>
<dbReference type="GO" id="GO:0016887">
    <property type="term" value="F:ATP hydrolysis activity"/>
    <property type="evidence" value="ECO:0007669"/>
    <property type="project" value="InterPro"/>
</dbReference>
<dbReference type="FunFam" id="3.40.50.300:FF:002530">
    <property type="entry name" value="ABC transporter A family member 5"/>
    <property type="match status" value="1"/>
</dbReference>
<dbReference type="InterPro" id="IPR003439">
    <property type="entry name" value="ABC_transporter-like_ATP-bd"/>
</dbReference>
<evidence type="ECO:0000256" key="10">
    <source>
        <dbReference type="SAM" id="Phobius"/>
    </source>
</evidence>
<dbReference type="PROSITE" id="PS50893">
    <property type="entry name" value="ABC_TRANSPORTER_2"/>
    <property type="match status" value="2"/>
</dbReference>
<dbReference type="FunFam" id="3.40.50.300:FF:000298">
    <property type="entry name" value="ATP-binding cassette sub-family A member 12"/>
    <property type="match status" value="1"/>
</dbReference>
<comment type="similarity">
    <text evidence="2">Belongs to the ABC transporter superfamily. ABCA family.</text>
</comment>
<evidence type="ECO:0000256" key="5">
    <source>
        <dbReference type="ARBA" id="ARBA00022737"/>
    </source>
</evidence>
<dbReference type="GO" id="GO:0005319">
    <property type="term" value="F:lipid transporter activity"/>
    <property type="evidence" value="ECO:0000318"/>
    <property type="project" value="GO_Central"/>
</dbReference>
<proteinExistence type="inferred from homology"/>
<feature type="domain" description="ABC transporter" evidence="11">
    <location>
        <begin position="1290"/>
        <end position="1525"/>
    </location>
</feature>
<name>F1A163_DICPU</name>
<feature type="transmembrane region" description="Helical" evidence="10">
    <location>
        <begin position="1072"/>
        <end position="1097"/>
    </location>
</feature>
<evidence type="ECO:0000256" key="8">
    <source>
        <dbReference type="ARBA" id="ARBA00022989"/>
    </source>
</evidence>
<dbReference type="GO" id="GO:0005524">
    <property type="term" value="F:ATP binding"/>
    <property type="evidence" value="ECO:0007669"/>
    <property type="project" value="UniProtKB-KW"/>
</dbReference>
<feature type="transmembrane region" description="Helical" evidence="10">
    <location>
        <begin position="243"/>
        <end position="262"/>
    </location>
</feature>
<dbReference type="eggNOG" id="KOG0059">
    <property type="taxonomic scope" value="Eukaryota"/>
</dbReference>
<dbReference type="GO" id="GO:0031288">
    <property type="term" value="P:sorocarp morphogenesis"/>
    <property type="evidence" value="ECO:0000318"/>
    <property type="project" value="GO_Central"/>
</dbReference>
<dbReference type="InterPro" id="IPR003593">
    <property type="entry name" value="AAA+_ATPase"/>
</dbReference>
<keyword evidence="7" id="KW-0067">ATP-binding</keyword>
<gene>
    <name evidence="12" type="primary">ABCA3</name>
    <name evidence="12" type="ORF">DICPUDRAFT_50951</name>
</gene>
<evidence type="ECO:0000313" key="13">
    <source>
        <dbReference type="Proteomes" id="UP000001064"/>
    </source>
</evidence>
<feature type="transmembrane region" description="Helical" evidence="10">
    <location>
        <begin position="374"/>
        <end position="394"/>
    </location>
</feature>
<dbReference type="PROSITE" id="PS00211">
    <property type="entry name" value="ABC_TRANSPORTER_1"/>
    <property type="match status" value="2"/>
</dbReference>
<evidence type="ECO:0000256" key="7">
    <source>
        <dbReference type="ARBA" id="ARBA00022840"/>
    </source>
</evidence>
<dbReference type="GO" id="GO:0016020">
    <property type="term" value="C:membrane"/>
    <property type="evidence" value="ECO:0007669"/>
    <property type="project" value="UniProtKB-SubCell"/>
</dbReference>
<feature type="transmembrane region" description="Helical" evidence="10">
    <location>
        <begin position="346"/>
        <end position="368"/>
    </location>
</feature>
<feature type="transmembrane region" description="Helical" evidence="10">
    <location>
        <begin position="24"/>
        <end position="47"/>
    </location>
</feature>
<keyword evidence="8 10" id="KW-1133">Transmembrane helix</keyword>
<feature type="transmembrane region" description="Helical" evidence="10">
    <location>
        <begin position="860"/>
        <end position="879"/>
    </location>
</feature>
<dbReference type="GeneID" id="10511255"/>
<feature type="transmembrane region" description="Helical" evidence="10">
    <location>
        <begin position="415"/>
        <end position="433"/>
    </location>
</feature>
<dbReference type="InParanoid" id="F1A163"/>
<feature type="transmembrane region" description="Helical" evidence="10">
    <location>
        <begin position="1109"/>
        <end position="1129"/>
    </location>
</feature>
<keyword evidence="4 10" id="KW-0812">Transmembrane</keyword>